<organism evidence="2 3">
    <name type="scientific">Hydnum rufescens UP504</name>
    <dbReference type="NCBI Taxonomy" id="1448309"/>
    <lineage>
        <taxon>Eukaryota</taxon>
        <taxon>Fungi</taxon>
        <taxon>Dikarya</taxon>
        <taxon>Basidiomycota</taxon>
        <taxon>Agaricomycotina</taxon>
        <taxon>Agaricomycetes</taxon>
        <taxon>Cantharellales</taxon>
        <taxon>Hydnaceae</taxon>
        <taxon>Hydnum</taxon>
    </lineage>
</organism>
<name>A0A9P6B581_9AGAM</name>
<proteinExistence type="predicted"/>
<feature type="region of interest" description="Disordered" evidence="1">
    <location>
        <begin position="210"/>
        <end position="291"/>
    </location>
</feature>
<feature type="compositionally biased region" description="Low complexity" evidence="1">
    <location>
        <begin position="252"/>
        <end position="273"/>
    </location>
</feature>
<dbReference type="AlphaFoldDB" id="A0A9P6B581"/>
<gene>
    <name evidence="2" type="ORF">BS47DRAFT_467352</name>
</gene>
<accession>A0A9P6B581</accession>
<sequence>MPPFVQKVTVGPICYRSCSRTEALSTIRRSTELRPRWITQIIYEQRFLIIQMVSCTAIRPASMLPFLQPLTWYNPFNVAVGASPRLNWVDERKMRMVTHAMSGFSGFAPTATLAVQQTQAAWKERVKALDLKPYVPPPSWALSSPDDPGIESTRSSETGMHPSDSEGTTSTLSTSVGLATSESEVMAEEEEELTPEELRELEERQRQTYLASRFAPAPAPPLRDLRQKAELPKSKAALRRQRSSEKKAEIEAALAPPTSATKTPTPTTKANPKNVKDVETTRQKAQKTSVQRQMKGLIASANKLGKQGSLVQQVRFALVCYLSLELWELGV</sequence>
<evidence type="ECO:0000313" key="2">
    <source>
        <dbReference type="EMBL" id="KAF9517622.1"/>
    </source>
</evidence>
<comment type="caution">
    <text evidence="2">The sequence shown here is derived from an EMBL/GenBank/DDBJ whole genome shotgun (WGS) entry which is preliminary data.</text>
</comment>
<feature type="compositionally biased region" description="Low complexity" evidence="1">
    <location>
        <begin position="165"/>
        <end position="184"/>
    </location>
</feature>
<reference evidence="2" key="1">
    <citation type="journal article" date="2020" name="Nat. Commun.">
        <title>Large-scale genome sequencing of mycorrhizal fungi provides insights into the early evolution of symbiotic traits.</title>
        <authorList>
            <person name="Miyauchi S."/>
            <person name="Kiss E."/>
            <person name="Kuo A."/>
            <person name="Drula E."/>
            <person name="Kohler A."/>
            <person name="Sanchez-Garcia M."/>
            <person name="Morin E."/>
            <person name="Andreopoulos B."/>
            <person name="Barry K.W."/>
            <person name="Bonito G."/>
            <person name="Buee M."/>
            <person name="Carver A."/>
            <person name="Chen C."/>
            <person name="Cichocki N."/>
            <person name="Clum A."/>
            <person name="Culley D."/>
            <person name="Crous P.W."/>
            <person name="Fauchery L."/>
            <person name="Girlanda M."/>
            <person name="Hayes R.D."/>
            <person name="Keri Z."/>
            <person name="LaButti K."/>
            <person name="Lipzen A."/>
            <person name="Lombard V."/>
            <person name="Magnuson J."/>
            <person name="Maillard F."/>
            <person name="Murat C."/>
            <person name="Nolan M."/>
            <person name="Ohm R.A."/>
            <person name="Pangilinan J."/>
            <person name="Pereira M.F."/>
            <person name="Perotto S."/>
            <person name="Peter M."/>
            <person name="Pfister S."/>
            <person name="Riley R."/>
            <person name="Sitrit Y."/>
            <person name="Stielow J.B."/>
            <person name="Szollosi G."/>
            <person name="Zifcakova L."/>
            <person name="Stursova M."/>
            <person name="Spatafora J.W."/>
            <person name="Tedersoo L."/>
            <person name="Vaario L.M."/>
            <person name="Yamada A."/>
            <person name="Yan M."/>
            <person name="Wang P."/>
            <person name="Xu J."/>
            <person name="Bruns T."/>
            <person name="Baldrian P."/>
            <person name="Vilgalys R."/>
            <person name="Dunand C."/>
            <person name="Henrissat B."/>
            <person name="Grigoriev I.V."/>
            <person name="Hibbett D."/>
            <person name="Nagy L.G."/>
            <person name="Martin F.M."/>
        </authorList>
    </citation>
    <scope>NUCLEOTIDE SEQUENCE</scope>
    <source>
        <strain evidence="2">UP504</strain>
    </source>
</reference>
<evidence type="ECO:0000313" key="3">
    <source>
        <dbReference type="Proteomes" id="UP000886523"/>
    </source>
</evidence>
<keyword evidence="3" id="KW-1185">Reference proteome</keyword>
<feature type="compositionally biased region" description="Basic and acidic residues" evidence="1">
    <location>
        <begin position="223"/>
        <end position="233"/>
    </location>
</feature>
<dbReference type="EMBL" id="MU128930">
    <property type="protein sequence ID" value="KAF9517622.1"/>
    <property type="molecule type" value="Genomic_DNA"/>
</dbReference>
<dbReference type="Proteomes" id="UP000886523">
    <property type="component" value="Unassembled WGS sequence"/>
</dbReference>
<evidence type="ECO:0000256" key="1">
    <source>
        <dbReference type="SAM" id="MobiDB-lite"/>
    </source>
</evidence>
<feature type="compositionally biased region" description="Acidic residues" evidence="1">
    <location>
        <begin position="185"/>
        <end position="195"/>
    </location>
</feature>
<feature type="region of interest" description="Disordered" evidence="1">
    <location>
        <begin position="137"/>
        <end position="197"/>
    </location>
</feature>
<protein>
    <submittedName>
        <fullName evidence="2">Uncharacterized protein</fullName>
    </submittedName>
</protein>